<dbReference type="OrthoDB" id="6409228at2759"/>
<proteinExistence type="inferred from homology"/>
<dbReference type="EMBL" id="ML122320">
    <property type="protein sequence ID" value="RPD53509.1"/>
    <property type="molecule type" value="Genomic_DNA"/>
</dbReference>
<comment type="catalytic activity">
    <reaction evidence="1">
        <text>trans-3-hydroxy-L-proline = 1-pyrroline-2-carboxylate + H2O</text>
        <dbReference type="Rhea" id="RHEA:10320"/>
        <dbReference type="ChEBI" id="CHEBI:15377"/>
        <dbReference type="ChEBI" id="CHEBI:39785"/>
        <dbReference type="ChEBI" id="CHEBI:57938"/>
        <dbReference type="EC" id="4.2.1.77"/>
    </reaction>
</comment>
<reference evidence="4" key="1">
    <citation type="journal article" date="2018" name="Genome Biol. Evol.">
        <title>Genomics and development of Lentinus tigrinus, a white-rot wood-decaying mushroom with dimorphic fruiting bodies.</title>
        <authorList>
            <person name="Wu B."/>
            <person name="Xu Z."/>
            <person name="Knudson A."/>
            <person name="Carlson A."/>
            <person name="Chen N."/>
            <person name="Kovaka S."/>
            <person name="LaButti K."/>
            <person name="Lipzen A."/>
            <person name="Pennachio C."/>
            <person name="Riley R."/>
            <person name="Schakwitz W."/>
            <person name="Umezawa K."/>
            <person name="Ohm R.A."/>
            <person name="Grigoriev I.V."/>
            <person name="Nagy L.G."/>
            <person name="Gibbons J."/>
            <person name="Hibbett D."/>
        </authorList>
    </citation>
    <scope>NUCLEOTIDE SEQUENCE [LARGE SCALE GENOMIC DNA]</scope>
    <source>
        <strain evidence="4">ALCF2SS1-6</strain>
    </source>
</reference>
<dbReference type="Proteomes" id="UP000313359">
    <property type="component" value="Unassembled WGS sequence"/>
</dbReference>
<organism evidence="4 5">
    <name type="scientific">Lentinus tigrinus ALCF2SS1-6</name>
    <dbReference type="NCBI Taxonomy" id="1328759"/>
    <lineage>
        <taxon>Eukaryota</taxon>
        <taxon>Fungi</taxon>
        <taxon>Dikarya</taxon>
        <taxon>Basidiomycota</taxon>
        <taxon>Agaricomycotina</taxon>
        <taxon>Agaricomycetes</taxon>
        <taxon>Polyporales</taxon>
        <taxon>Polyporaceae</taxon>
        <taxon>Lentinus</taxon>
    </lineage>
</organism>
<sequence length="389" mass="42435">MDLHTKISSGEYSLEGTTAIKTVEMHTGGEPTRIVVQGYPPLHGDTLLEKRAYAREHLDHIRQCLMQEPRGHRDMYGAIIVPETEKTRSGEADVGVLFCHNEGYSTMCGHASIALGRFLVDTEDRAVFPRRKQVLFDEERRESKIRLHAPCGVVDVSVPCVREGDKVRSDPEREVQFVSVRSFAAATDVVVEVPDGLRWPELRVAGKSAVRVDVAYGGAFYVIVQEKELGFERVREGQVGMKRLDEATAVIKELVGSQQELFRGHGLAEDLEYLYGVIVVDDGEGRAGLGGLAEGRLGVCFFADQEVDRSPTGSGVSARVALARAKGLLGEGERVRFDSLLSARRGGEAGAFVGSGAGAERVRVEGRAFYTGACAFSVEDEFSRAGFVL</sequence>
<dbReference type="SUPFAM" id="SSF54506">
    <property type="entry name" value="Diaminopimelate epimerase-like"/>
    <property type="match status" value="1"/>
</dbReference>
<name>A0A5C2RRI7_9APHY</name>
<evidence type="ECO:0000256" key="1">
    <source>
        <dbReference type="ARBA" id="ARBA00001148"/>
    </source>
</evidence>
<dbReference type="InterPro" id="IPR008794">
    <property type="entry name" value="Pro_racemase_fam"/>
</dbReference>
<accession>A0A5C2RRI7</accession>
<evidence type="ECO:0000256" key="2">
    <source>
        <dbReference type="ARBA" id="ARBA00007529"/>
    </source>
</evidence>
<comment type="similarity">
    <text evidence="2">Belongs to the proline racemase family.</text>
</comment>
<dbReference type="FunFam" id="3.10.310.10:FF:000003">
    <property type="entry name" value="Proline racemase"/>
    <property type="match status" value="1"/>
</dbReference>
<dbReference type="SFLD" id="SFLDS00028">
    <property type="entry name" value="Proline_Racemase"/>
    <property type="match status" value="1"/>
</dbReference>
<gene>
    <name evidence="4" type="ORF">L227DRAFT_596297</name>
</gene>
<evidence type="ECO:0000313" key="4">
    <source>
        <dbReference type="EMBL" id="RPD53509.1"/>
    </source>
</evidence>
<dbReference type="Gene3D" id="3.10.310.10">
    <property type="entry name" value="Diaminopimelate Epimerase, Chain A, domain 1"/>
    <property type="match status" value="2"/>
</dbReference>
<dbReference type="PANTHER" id="PTHR33442">
    <property type="entry name" value="TRANS-3-HYDROXY-L-PROLINE DEHYDRATASE"/>
    <property type="match status" value="1"/>
</dbReference>
<evidence type="ECO:0000256" key="3">
    <source>
        <dbReference type="ARBA" id="ARBA00013105"/>
    </source>
</evidence>
<dbReference type="PANTHER" id="PTHR33442:SF1">
    <property type="entry name" value="TRANS-3-HYDROXY-L-PROLINE DEHYDRATASE"/>
    <property type="match status" value="1"/>
</dbReference>
<keyword evidence="5" id="KW-1185">Reference proteome</keyword>
<evidence type="ECO:0000313" key="5">
    <source>
        <dbReference type="Proteomes" id="UP000313359"/>
    </source>
</evidence>
<dbReference type="EC" id="4.2.1.77" evidence="3"/>
<dbReference type="PIRSF" id="PIRSF029792">
    <property type="entry name" value="Pro_racemase"/>
    <property type="match status" value="1"/>
</dbReference>
<protein>
    <recommendedName>
        <fullName evidence="3">trans-L-3-hydroxyproline dehydratase</fullName>
        <ecNumber evidence="3">4.2.1.77</ecNumber>
    </recommendedName>
</protein>
<dbReference type="STRING" id="1328759.A0A5C2RRI7"/>
<dbReference type="AlphaFoldDB" id="A0A5C2RRI7"/>
<dbReference type="Pfam" id="PF05544">
    <property type="entry name" value="Pro_racemase"/>
    <property type="match status" value="1"/>
</dbReference>
<dbReference type="GO" id="GO:0050346">
    <property type="term" value="F:trans-L-3-hydroxyproline dehydratase activity"/>
    <property type="evidence" value="ECO:0007669"/>
    <property type="project" value="UniProtKB-EC"/>
</dbReference>